<dbReference type="GO" id="GO:0016787">
    <property type="term" value="F:hydrolase activity"/>
    <property type="evidence" value="ECO:0007669"/>
    <property type="project" value="UniProtKB-KW"/>
</dbReference>
<keyword evidence="3" id="KW-1185">Reference proteome</keyword>
<evidence type="ECO:0000313" key="2">
    <source>
        <dbReference type="EMBL" id="TDQ63865.1"/>
    </source>
</evidence>
<accession>A0A4R6VK96</accession>
<dbReference type="RefSeq" id="WP_166638976.1">
    <property type="nucleotide sequence ID" value="NZ_SNYR01000002.1"/>
</dbReference>
<sequence>MTLQHQTAPAYQTDFAPEIGEAECVAPFVERIVAPNASPYTFTGTNCFLVGQDELAIIDPGPDVQVHINALDRAINGRKVSAILLTHTHRDHSAVAPKLAEKYGVPLMFGGPHRPARNLRAFEIDPMKRSGHYGLKPDRTLRQGDILSFGAVQIEVIETPGHCANHVCFALSDRAHILTGDHIMGWNSTLIADPDGALGPYLDSMDLILSCPGQIYLPAHGDRIVQGKSYARALKGHRLQRNKQILDLLAKHGSLTAWQLTDKMYPDVSMAVRGAALLTVKAHLHYLAEQGALKKQRRLLRQPIFVAA</sequence>
<name>A0A4R6VK96_9HYPH</name>
<evidence type="ECO:0000259" key="1">
    <source>
        <dbReference type="SMART" id="SM00849"/>
    </source>
</evidence>
<dbReference type="AlphaFoldDB" id="A0A4R6VK96"/>
<dbReference type="CDD" id="cd16278">
    <property type="entry name" value="metallo-hydrolase-like_MBL-fold"/>
    <property type="match status" value="1"/>
</dbReference>
<dbReference type="InterPro" id="IPR036388">
    <property type="entry name" value="WH-like_DNA-bd_sf"/>
</dbReference>
<feature type="domain" description="Metallo-beta-lactamase" evidence="1">
    <location>
        <begin position="44"/>
        <end position="220"/>
    </location>
</feature>
<dbReference type="PANTHER" id="PTHR23131:SF0">
    <property type="entry name" value="ENDORIBONUCLEASE LACTB2"/>
    <property type="match status" value="1"/>
</dbReference>
<evidence type="ECO:0000313" key="3">
    <source>
        <dbReference type="Proteomes" id="UP000295391"/>
    </source>
</evidence>
<dbReference type="Gene3D" id="1.10.10.10">
    <property type="entry name" value="Winged helix-like DNA-binding domain superfamily/Winged helix DNA-binding domain"/>
    <property type="match status" value="1"/>
</dbReference>
<dbReference type="InterPro" id="IPR050662">
    <property type="entry name" value="Sec-metab_biosynth-thioest"/>
</dbReference>
<dbReference type="InterPro" id="IPR001279">
    <property type="entry name" value="Metallo-B-lactamas"/>
</dbReference>
<organism evidence="2 3">
    <name type="scientific">Maritalea mobilis</name>
    <dbReference type="NCBI Taxonomy" id="483324"/>
    <lineage>
        <taxon>Bacteria</taxon>
        <taxon>Pseudomonadati</taxon>
        <taxon>Pseudomonadota</taxon>
        <taxon>Alphaproteobacteria</taxon>
        <taxon>Hyphomicrobiales</taxon>
        <taxon>Devosiaceae</taxon>
        <taxon>Maritalea</taxon>
    </lineage>
</organism>
<dbReference type="SUPFAM" id="SSF56281">
    <property type="entry name" value="Metallo-hydrolase/oxidoreductase"/>
    <property type="match status" value="1"/>
</dbReference>
<dbReference type="PANTHER" id="PTHR23131">
    <property type="entry name" value="ENDORIBONUCLEASE LACTB2"/>
    <property type="match status" value="1"/>
</dbReference>
<gene>
    <name evidence="2" type="ORF">ATL17_1874</name>
</gene>
<dbReference type="Proteomes" id="UP000295391">
    <property type="component" value="Unassembled WGS sequence"/>
</dbReference>
<dbReference type="SMART" id="SM00849">
    <property type="entry name" value="Lactamase_B"/>
    <property type="match status" value="1"/>
</dbReference>
<comment type="caution">
    <text evidence="2">The sequence shown here is derived from an EMBL/GenBank/DDBJ whole genome shotgun (WGS) entry which is preliminary data.</text>
</comment>
<dbReference type="InterPro" id="IPR041516">
    <property type="entry name" value="LACTB2_WH"/>
</dbReference>
<dbReference type="Pfam" id="PF17778">
    <property type="entry name" value="WHD_BLACT"/>
    <property type="match status" value="1"/>
</dbReference>
<dbReference type="InterPro" id="IPR036866">
    <property type="entry name" value="RibonucZ/Hydroxyglut_hydro"/>
</dbReference>
<dbReference type="Gene3D" id="3.60.15.10">
    <property type="entry name" value="Ribonuclease Z/Hydroxyacylglutathione hydrolase-like"/>
    <property type="match status" value="1"/>
</dbReference>
<proteinExistence type="predicted"/>
<reference evidence="2 3" key="1">
    <citation type="submission" date="2019-03" db="EMBL/GenBank/DDBJ databases">
        <title>Genomic Encyclopedia of Type Strains, Phase III (KMG-III): the genomes of soil and plant-associated and newly described type strains.</title>
        <authorList>
            <person name="Whitman W."/>
        </authorList>
    </citation>
    <scope>NUCLEOTIDE SEQUENCE [LARGE SCALE GENOMIC DNA]</scope>
    <source>
        <strain evidence="2 3">CGMCC 1.7002</strain>
    </source>
</reference>
<dbReference type="Pfam" id="PF00753">
    <property type="entry name" value="Lactamase_B"/>
    <property type="match status" value="1"/>
</dbReference>
<protein>
    <submittedName>
        <fullName evidence="2">Glyoxylase-like metal-dependent hydrolase (Beta-lactamase superfamily II)</fullName>
    </submittedName>
</protein>
<dbReference type="EMBL" id="SNYR01000002">
    <property type="protein sequence ID" value="TDQ63865.1"/>
    <property type="molecule type" value="Genomic_DNA"/>
</dbReference>
<keyword evidence="2" id="KW-0378">Hydrolase</keyword>